<dbReference type="RefSeq" id="XP_002292890.1">
    <property type="nucleotide sequence ID" value="XM_002292854.1"/>
</dbReference>
<evidence type="ECO:0000313" key="11">
    <source>
        <dbReference type="Proteomes" id="UP000001449"/>
    </source>
</evidence>
<proteinExistence type="inferred from homology"/>
<feature type="repeat" description="Solcar" evidence="8">
    <location>
        <begin position="8"/>
        <end position="97"/>
    </location>
</feature>
<evidence type="ECO:0000256" key="5">
    <source>
        <dbReference type="ARBA" id="ARBA00022737"/>
    </source>
</evidence>
<dbReference type="PRINTS" id="PR00926">
    <property type="entry name" value="MITOCARRIER"/>
</dbReference>
<dbReference type="PROSITE" id="PS50920">
    <property type="entry name" value="SOLCAR"/>
    <property type="match status" value="3"/>
</dbReference>
<dbReference type="Proteomes" id="UP000001449">
    <property type="component" value="Chromosome 10"/>
</dbReference>
<keyword evidence="7 8" id="KW-0472">Membrane</keyword>
<dbReference type="Gene3D" id="1.50.40.10">
    <property type="entry name" value="Mitochondrial carrier domain"/>
    <property type="match status" value="1"/>
</dbReference>
<dbReference type="PANTHER" id="PTHR45618">
    <property type="entry name" value="MITOCHONDRIAL DICARBOXYLATE CARRIER-RELATED"/>
    <property type="match status" value="1"/>
</dbReference>
<dbReference type="SUPFAM" id="SSF103506">
    <property type="entry name" value="Mitochondrial carrier"/>
    <property type="match status" value="1"/>
</dbReference>
<dbReference type="PaxDb" id="35128-Thaps26366"/>
<evidence type="ECO:0000256" key="8">
    <source>
        <dbReference type="PROSITE-ProRule" id="PRU00282"/>
    </source>
</evidence>
<accession>B8C9Q9</accession>
<dbReference type="eggNOG" id="KOG0759">
    <property type="taxonomic scope" value="Eukaryota"/>
</dbReference>
<gene>
    <name evidence="10" type="ORF">THAPSDRAFT_26366</name>
</gene>
<dbReference type="GO" id="GO:0016020">
    <property type="term" value="C:membrane"/>
    <property type="evidence" value="ECO:0007669"/>
    <property type="project" value="UniProtKB-SubCell"/>
</dbReference>
<dbReference type="EMBL" id="CM000646">
    <property type="protein sequence ID" value="EED90086.1"/>
    <property type="molecule type" value="Genomic_DNA"/>
</dbReference>
<evidence type="ECO:0000256" key="6">
    <source>
        <dbReference type="ARBA" id="ARBA00022989"/>
    </source>
</evidence>
<dbReference type="OMA" id="TLWRGAI"/>
<dbReference type="InterPro" id="IPR023395">
    <property type="entry name" value="MCP_dom_sf"/>
</dbReference>
<dbReference type="InterPro" id="IPR050391">
    <property type="entry name" value="Mito_Metabolite_Transporter"/>
</dbReference>
<evidence type="ECO:0000313" key="10">
    <source>
        <dbReference type="EMBL" id="EED90086.1"/>
    </source>
</evidence>
<dbReference type="STRING" id="35128.B8C9Q9"/>
<dbReference type="InParanoid" id="B8C9Q9"/>
<dbReference type="InterPro" id="IPR018108">
    <property type="entry name" value="MCP_transmembrane"/>
</dbReference>
<keyword evidence="6" id="KW-1133">Transmembrane helix</keyword>
<dbReference type="HOGENOM" id="CLU_015166_14_1_1"/>
<evidence type="ECO:0000256" key="7">
    <source>
        <dbReference type="ARBA" id="ARBA00023136"/>
    </source>
</evidence>
<dbReference type="InterPro" id="IPR002067">
    <property type="entry name" value="MCP"/>
</dbReference>
<evidence type="ECO:0000256" key="2">
    <source>
        <dbReference type="ARBA" id="ARBA00006375"/>
    </source>
</evidence>
<reference evidence="10 11" key="2">
    <citation type="journal article" date="2008" name="Nature">
        <title>The Phaeodactylum genome reveals the evolutionary history of diatom genomes.</title>
        <authorList>
            <person name="Bowler C."/>
            <person name="Allen A.E."/>
            <person name="Badger J.H."/>
            <person name="Grimwood J."/>
            <person name="Jabbari K."/>
            <person name="Kuo A."/>
            <person name="Maheswari U."/>
            <person name="Martens C."/>
            <person name="Maumus F."/>
            <person name="Otillar R.P."/>
            <person name="Rayko E."/>
            <person name="Salamov A."/>
            <person name="Vandepoele K."/>
            <person name="Beszteri B."/>
            <person name="Gruber A."/>
            <person name="Heijde M."/>
            <person name="Katinka M."/>
            <person name="Mock T."/>
            <person name="Valentin K."/>
            <person name="Verret F."/>
            <person name="Berges J.A."/>
            <person name="Brownlee C."/>
            <person name="Cadoret J.P."/>
            <person name="Chiovitti A."/>
            <person name="Choi C.J."/>
            <person name="Coesel S."/>
            <person name="De Martino A."/>
            <person name="Detter J.C."/>
            <person name="Durkin C."/>
            <person name="Falciatore A."/>
            <person name="Fournet J."/>
            <person name="Haruta M."/>
            <person name="Huysman M.J."/>
            <person name="Jenkins B.D."/>
            <person name="Jiroutova K."/>
            <person name="Jorgensen R.E."/>
            <person name="Joubert Y."/>
            <person name="Kaplan A."/>
            <person name="Kroger N."/>
            <person name="Kroth P.G."/>
            <person name="La Roche J."/>
            <person name="Lindquist E."/>
            <person name="Lommer M."/>
            <person name="Martin-Jezequel V."/>
            <person name="Lopez P.J."/>
            <person name="Lucas S."/>
            <person name="Mangogna M."/>
            <person name="McGinnis K."/>
            <person name="Medlin L.K."/>
            <person name="Montsant A."/>
            <person name="Oudot-Le Secq M.P."/>
            <person name="Napoli C."/>
            <person name="Obornik M."/>
            <person name="Parker M.S."/>
            <person name="Petit J.L."/>
            <person name="Porcel B.M."/>
            <person name="Poulsen N."/>
            <person name="Robison M."/>
            <person name="Rychlewski L."/>
            <person name="Rynearson T.A."/>
            <person name="Schmutz J."/>
            <person name="Shapiro H."/>
            <person name="Siaut M."/>
            <person name="Stanley M."/>
            <person name="Sussman M.R."/>
            <person name="Taylor A.R."/>
            <person name="Vardi A."/>
            <person name="von Dassow P."/>
            <person name="Vyverman W."/>
            <person name="Willis A."/>
            <person name="Wyrwicz L.S."/>
            <person name="Rokhsar D.S."/>
            <person name="Weissenbach J."/>
            <person name="Armbrust E.V."/>
            <person name="Green B.R."/>
            <person name="Van de Peer Y."/>
            <person name="Grigoriev I.V."/>
        </authorList>
    </citation>
    <scope>NUCLEOTIDE SEQUENCE [LARGE SCALE GENOMIC DNA]</scope>
    <source>
        <strain evidence="10 11">CCMP1335</strain>
    </source>
</reference>
<dbReference type="KEGG" id="tps:THAPSDRAFT_26366"/>
<evidence type="ECO:0000256" key="9">
    <source>
        <dbReference type="RuleBase" id="RU000488"/>
    </source>
</evidence>
<evidence type="ECO:0000256" key="1">
    <source>
        <dbReference type="ARBA" id="ARBA00004141"/>
    </source>
</evidence>
<comment type="subcellular location">
    <subcellularLocation>
        <location evidence="1">Membrane</location>
        <topology evidence="1">Multi-pass membrane protein</topology>
    </subcellularLocation>
</comment>
<dbReference type="FunCoup" id="B8C9Q9">
    <property type="interactions" value="353"/>
</dbReference>
<feature type="repeat" description="Solcar" evidence="8">
    <location>
        <begin position="211"/>
        <end position="302"/>
    </location>
</feature>
<dbReference type="Pfam" id="PF00153">
    <property type="entry name" value="Mito_carr"/>
    <property type="match status" value="3"/>
</dbReference>
<keyword evidence="11" id="KW-1185">Reference proteome</keyword>
<keyword evidence="4 8" id="KW-0812">Transmembrane</keyword>
<name>B8C9Q9_THAPS</name>
<dbReference type="AlphaFoldDB" id="B8C9Q9"/>
<evidence type="ECO:0000256" key="4">
    <source>
        <dbReference type="ARBA" id="ARBA00022692"/>
    </source>
</evidence>
<sequence>MPESKSFAQIAEPFVCGGSAATFASIVIHPMDLAKVRMQLYGQLNPGKPVPGFTTLLTNMVKNDGIASVYKGVDAAIGRQLVYGTARIGLHRAISDKMKEMNEGKPISFLMKTLSGMMSGSIAVCIGTPFDIALVRLQSDSMAPVGERKNYKNVFDALTRTVSEEGAGALYKGLVPNILRGMSMNVGMLACYDQAKETVGKLLNDPMVNGPALTTQVGASCVAGFTAALFSMPFDLIKSRLMAQKVDPVTNKLPYSGVMDCAMQVLKKEGPKGFYSGFSAYYGRCAPHAMIILLSIESITQGYRNVLGLQK</sequence>
<keyword evidence="3 9" id="KW-0813">Transport</keyword>
<dbReference type="GeneID" id="7446892"/>
<comment type="similarity">
    <text evidence="2 9">Belongs to the mitochondrial carrier (TC 2.A.29) family.</text>
</comment>
<protein>
    <submittedName>
        <fullName evidence="10">Oxoglutarate/malate translocator</fullName>
    </submittedName>
</protein>
<dbReference type="FunFam" id="1.50.40.10:FF:000156">
    <property type="entry name" value="Mitochondrial 2-oxoglutarate malate carrier"/>
    <property type="match status" value="1"/>
</dbReference>
<organism evidence="10 11">
    <name type="scientific">Thalassiosira pseudonana</name>
    <name type="common">Marine diatom</name>
    <name type="synonym">Cyclotella nana</name>
    <dbReference type="NCBI Taxonomy" id="35128"/>
    <lineage>
        <taxon>Eukaryota</taxon>
        <taxon>Sar</taxon>
        <taxon>Stramenopiles</taxon>
        <taxon>Ochrophyta</taxon>
        <taxon>Bacillariophyta</taxon>
        <taxon>Coscinodiscophyceae</taxon>
        <taxon>Thalassiosirophycidae</taxon>
        <taxon>Thalassiosirales</taxon>
        <taxon>Thalassiosiraceae</taxon>
        <taxon>Thalassiosira</taxon>
    </lineage>
</organism>
<evidence type="ECO:0000256" key="3">
    <source>
        <dbReference type="ARBA" id="ARBA00022448"/>
    </source>
</evidence>
<reference evidence="10 11" key="1">
    <citation type="journal article" date="2004" name="Science">
        <title>The genome of the diatom Thalassiosira pseudonana: ecology, evolution, and metabolism.</title>
        <authorList>
            <person name="Armbrust E.V."/>
            <person name="Berges J.A."/>
            <person name="Bowler C."/>
            <person name="Green B.R."/>
            <person name="Martinez D."/>
            <person name="Putnam N.H."/>
            <person name="Zhou S."/>
            <person name="Allen A.E."/>
            <person name="Apt K.E."/>
            <person name="Bechner M."/>
            <person name="Brzezinski M.A."/>
            <person name="Chaal B.K."/>
            <person name="Chiovitti A."/>
            <person name="Davis A.K."/>
            <person name="Demarest M.S."/>
            <person name="Detter J.C."/>
            <person name="Glavina T."/>
            <person name="Goodstein D."/>
            <person name="Hadi M.Z."/>
            <person name="Hellsten U."/>
            <person name="Hildebrand M."/>
            <person name="Jenkins B.D."/>
            <person name="Jurka J."/>
            <person name="Kapitonov V.V."/>
            <person name="Kroger N."/>
            <person name="Lau W.W."/>
            <person name="Lane T.W."/>
            <person name="Larimer F.W."/>
            <person name="Lippmeier J.C."/>
            <person name="Lucas S."/>
            <person name="Medina M."/>
            <person name="Montsant A."/>
            <person name="Obornik M."/>
            <person name="Parker M.S."/>
            <person name="Palenik B."/>
            <person name="Pazour G.J."/>
            <person name="Richardson P.M."/>
            <person name="Rynearson T.A."/>
            <person name="Saito M.A."/>
            <person name="Schwartz D.C."/>
            <person name="Thamatrakoln K."/>
            <person name="Valentin K."/>
            <person name="Vardi A."/>
            <person name="Wilkerson F.P."/>
            <person name="Rokhsar D.S."/>
        </authorList>
    </citation>
    <scope>NUCLEOTIDE SEQUENCE [LARGE SCALE GENOMIC DNA]</scope>
    <source>
        <strain evidence="10 11">CCMP1335</strain>
    </source>
</reference>
<dbReference type="GO" id="GO:0022857">
    <property type="term" value="F:transmembrane transporter activity"/>
    <property type="evidence" value="ECO:0000318"/>
    <property type="project" value="GO_Central"/>
</dbReference>
<feature type="repeat" description="Solcar" evidence="8">
    <location>
        <begin position="107"/>
        <end position="198"/>
    </location>
</feature>
<keyword evidence="5" id="KW-0677">Repeat</keyword>